<dbReference type="InterPro" id="IPR038706">
    <property type="entry name" value="Type_VI_SciN-like_sf"/>
</dbReference>
<dbReference type="NCBIfam" id="TIGR03352">
    <property type="entry name" value="VI_chp_3"/>
    <property type="match status" value="1"/>
</dbReference>
<gene>
    <name evidence="2" type="ORF">LMG22037_04983</name>
</gene>
<dbReference type="EMBL" id="CADIKB010000032">
    <property type="protein sequence ID" value="CAB3723651.1"/>
    <property type="molecule type" value="Genomic_DNA"/>
</dbReference>
<feature type="chain" id="PRO_5026862087" description="Type VI secretion system-associated lipoprotein" evidence="1">
    <location>
        <begin position="34"/>
        <end position="183"/>
    </location>
</feature>
<dbReference type="PANTHER" id="PTHR37625:SF4">
    <property type="entry name" value="OUTER MEMBRANE LIPOPROTEIN"/>
    <property type="match status" value="1"/>
</dbReference>
<evidence type="ECO:0000256" key="1">
    <source>
        <dbReference type="SAM" id="SignalP"/>
    </source>
</evidence>
<evidence type="ECO:0008006" key="4">
    <source>
        <dbReference type="Google" id="ProtNLM"/>
    </source>
</evidence>
<proteinExistence type="predicted"/>
<dbReference type="Pfam" id="PF12790">
    <property type="entry name" value="T6SS-SciN"/>
    <property type="match status" value="1"/>
</dbReference>
<feature type="signal peptide" evidence="1">
    <location>
        <begin position="1"/>
        <end position="33"/>
    </location>
</feature>
<dbReference type="RefSeq" id="WP_082201514.1">
    <property type="nucleotide sequence ID" value="NZ_CADFGL010000029.1"/>
</dbReference>
<organism evidence="2 3">
    <name type="scientific">Paraburkholderia phenoliruptrix</name>
    <dbReference type="NCBI Taxonomy" id="252970"/>
    <lineage>
        <taxon>Bacteria</taxon>
        <taxon>Pseudomonadati</taxon>
        <taxon>Pseudomonadota</taxon>
        <taxon>Betaproteobacteria</taxon>
        <taxon>Burkholderiales</taxon>
        <taxon>Burkholderiaceae</taxon>
        <taxon>Paraburkholderia</taxon>
    </lineage>
</organism>
<evidence type="ECO:0000313" key="2">
    <source>
        <dbReference type="EMBL" id="CAB3723651.1"/>
    </source>
</evidence>
<reference evidence="2 3" key="1">
    <citation type="submission" date="2020-04" db="EMBL/GenBank/DDBJ databases">
        <authorList>
            <person name="De Canck E."/>
        </authorList>
    </citation>
    <scope>NUCLEOTIDE SEQUENCE [LARGE SCALE GENOMIC DNA]</scope>
    <source>
        <strain evidence="2 3">LMG 22037</strain>
    </source>
</reference>
<dbReference type="Proteomes" id="UP000494249">
    <property type="component" value="Unassembled WGS sequence"/>
</dbReference>
<dbReference type="AlphaFoldDB" id="A0A6J5C1R6"/>
<keyword evidence="1" id="KW-0732">Signal</keyword>
<evidence type="ECO:0000313" key="3">
    <source>
        <dbReference type="Proteomes" id="UP000494249"/>
    </source>
</evidence>
<accession>A0A6J5C1R6</accession>
<dbReference type="InterPro" id="IPR017734">
    <property type="entry name" value="T6SS_SciN"/>
</dbReference>
<sequence>MPSFIPSRPTRANRAAMATLASSLLLSACGAWQAVSDGTSSAYQAVFYKQVKTLNVDLTARASLNPDDADRSTSVAVRVYQLKDRKLFDAASYDDLLKNDKTVLAQDLQASLATVVNPGAAASLSQPIQPDTQYIAIVAFYRDPGAGTEWRRVIAKKTLSADAPLKLELANRDLVASNDGSKQ</sequence>
<protein>
    <recommendedName>
        <fullName evidence="4">Type VI secretion system-associated lipoprotein</fullName>
    </recommendedName>
</protein>
<name>A0A6J5C1R6_9BURK</name>
<dbReference type="Gene3D" id="2.60.40.4150">
    <property type="entry name" value="Type VI secretion system, lipoprotein SciN"/>
    <property type="match status" value="1"/>
</dbReference>
<dbReference type="PANTHER" id="PTHR37625">
    <property type="entry name" value="OUTER MEMBRANE LIPOPROTEIN-RELATED"/>
    <property type="match status" value="1"/>
</dbReference>